<dbReference type="InterPro" id="IPR020583">
    <property type="entry name" value="Inositol_monoP_metal-BS"/>
</dbReference>
<comment type="catalytic activity">
    <reaction evidence="1 8">
        <text>a myo-inositol phosphate + H2O = myo-inositol + phosphate</text>
        <dbReference type="Rhea" id="RHEA:24056"/>
        <dbReference type="ChEBI" id="CHEBI:15377"/>
        <dbReference type="ChEBI" id="CHEBI:17268"/>
        <dbReference type="ChEBI" id="CHEBI:43474"/>
        <dbReference type="ChEBI" id="CHEBI:84139"/>
        <dbReference type="EC" id="3.1.3.25"/>
    </reaction>
</comment>
<evidence type="ECO:0000256" key="5">
    <source>
        <dbReference type="ARBA" id="ARBA00022801"/>
    </source>
</evidence>
<dbReference type="GO" id="GO:0007165">
    <property type="term" value="P:signal transduction"/>
    <property type="evidence" value="ECO:0007669"/>
    <property type="project" value="TreeGrafter"/>
</dbReference>
<name>H1DET7_9BACT</name>
<dbReference type="InterPro" id="IPR020550">
    <property type="entry name" value="Inositol_monophosphatase_CS"/>
</dbReference>
<evidence type="ECO:0000313" key="9">
    <source>
        <dbReference type="EMBL" id="EHP49579.1"/>
    </source>
</evidence>
<dbReference type="PATRIC" id="fig|742817.3.peg.825"/>
<dbReference type="eggNOG" id="COG0483">
    <property type="taxonomic scope" value="Bacteria"/>
</dbReference>
<dbReference type="GO" id="GO:0008934">
    <property type="term" value="F:inositol monophosphate 1-phosphatase activity"/>
    <property type="evidence" value="ECO:0007669"/>
    <property type="project" value="InterPro"/>
</dbReference>
<keyword evidence="10" id="KW-1185">Reference proteome</keyword>
<dbReference type="FunFam" id="3.30.540.10:FF:000003">
    <property type="entry name" value="Inositol-1-monophosphatase"/>
    <property type="match status" value="1"/>
</dbReference>
<dbReference type="Proteomes" id="UP000004892">
    <property type="component" value="Unassembled WGS sequence"/>
</dbReference>
<feature type="binding site" evidence="7">
    <location>
        <position position="75"/>
    </location>
    <ligand>
        <name>Mg(2+)</name>
        <dbReference type="ChEBI" id="CHEBI:18420"/>
        <label>1</label>
        <note>catalytic</note>
    </ligand>
</feature>
<protein>
    <recommendedName>
        <fullName evidence="8">Inositol-1-monophosphatase</fullName>
        <ecNumber evidence="8">3.1.3.25</ecNumber>
    </recommendedName>
</protein>
<dbReference type="PANTHER" id="PTHR20854:SF4">
    <property type="entry name" value="INOSITOL-1-MONOPHOSPHATASE-RELATED"/>
    <property type="match status" value="1"/>
</dbReference>
<dbReference type="STRING" id="742817.HMPREF9449_00773"/>
<dbReference type="GO" id="GO:0046872">
    <property type="term" value="F:metal ion binding"/>
    <property type="evidence" value="ECO:0007669"/>
    <property type="project" value="UniProtKB-KW"/>
</dbReference>
<keyword evidence="6 7" id="KW-0460">Magnesium</keyword>
<evidence type="ECO:0000256" key="2">
    <source>
        <dbReference type="ARBA" id="ARBA00001946"/>
    </source>
</evidence>
<keyword evidence="4 7" id="KW-0479">Metal-binding</keyword>
<comment type="cofactor">
    <cofactor evidence="2 7 8">
        <name>Mg(2+)</name>
        <dbReference type="ChEBI" id="CHEBI:18420"/>
    </cofactor>
</comment>
<evidence type="ECO:0000256" key="1">
    <source>
        <dbReference type="ARBA" id="ARBA00001033"/>
    </source>
</evidence>
<dbReference type="GeneID" id="98068390"/>
<sequence length="261" mass="28825">METEQIPQTGEFLTAAIAWAKEVGKIHLAYFRGNRLDIHTKSNVADVVTRADRESEAYLLEKIAERFPTHSVLGEESGMHEKNTDFCWVVDPLDGTNNYSQGLPVFTVSIGLQYRGHTLIGVVYAPYFDELYTAERGKGAFLNGRPLQVSAKTDLESCVLGTGFPYDKGTNPENNIANLASILPGLRGIRRMGSAAYDLCCVAAGFLDGYWELNLNLWDVCAGELLVEEAGGCICPFRQDRHISIIAANGVLVEKIRHLIR</sequence>
<feature type="binding site" evidence="7">
    <location>
        <position position="219"/>
    </location>
    <ligand>
        <name>Mg(2+)</name>
        <dbReference type="ChEBI" id="CHEBI:18420"/>
        <label>1</label>
        <note>catalytic</note>
    </ligand>
</feature>
<dbReference type="PROSITE" id="PS00629">
    <property type="entry name" value="IMP_1"/>
    <property type="match status" value="1"/>
</dbReference>
<evidence type="ECO:0000256" key="3">
    <source>
        <dbReference type="ARBA" id="ARBA00009759"/>
    </source>
</evidence>
<gene>
    <name evidence="9" type="ORF">HMPREF9449_00773</name>
</gene>
<dbReference type="HOGENOM" id="CLU_044118_0_2_10"/>
<dbReference type="GO" id="GO:0046854">
    <property type="term" value="P:phosphatidylinositol phosphate biosynthetic process"/>
    <property type="evidence" value="ECO:0007669"/>
    <property type="project" value="InterPro"/>
</dbReference>
<comment type="caution">
    <text evidence="9">The sequence shown here is derived from an EMBL/GenBank/DDBJ whole genome shotgun (WGS) entry which is preliminary data.</text>
</comment>
<evidence type="ECO:0000256" key="8">
    <source>
        <dbReference type="RuleBase" id="RU364068"/>
    </source>
</evidence>
<dbReference type="EMBL" id="ADMC01000010">
    <property type="protein sequence ID" value="EHP49579.1"/>
    <property type="molecule type" value="Genomic_DNA"/>
</dbReference>
<organism evidence="9 10">
    <name type="scientific">Odoribacter laneus YIT 12061</name>
    <dbReference type="NCBI Taxonomy" id="742817"/>
    <lineage>
        <taxon>Bacteria</taxon>
        <taxon>Pseudomonadati</taxon>
        <taxon>Bacteroidota</taxon>
        <taxon>Bacteroidia</taxon>
        <taxon>Bacteroidales</taxon>
        <taxon>Odoribacteraceae</taxon>
        <taxon>Odoribacter</taxon>
    </lineage>
</organism>
<dbReference type="PRINTS" id="PR01959">
    <property type="entry name" value="SBIMPHPHTASE"/>
</dbReference>
<dbReference type="InterPro" id="IPR022337">
    <property type="entry name" value="Inositol_monophosphatase_SuhB"/>
</dbReference>
<dbReference type="GO" id="GO:0006020">
    <property type="term" value="P:inositol metabolic process"/>
    <property type="evidence" value="ECO:0007669"/>
    <property type="project" value="TreeGrafter"/>
</dbReference>
<evidence type="ECO:0000256" key="4">
    <source>
        <dbReference type="ARBA" id="ARBA00022723"/>
    </source>
</evidence>
<dbReference type="PANTHER" id="PTHR20854">
    <property type="entry name" value="INOSITOL MONOPHOSPHATASE"/>
    <property type="match status" value="1"/>
</dbReference>
<dbReference type="Pfam" id="PF00459">
    <property type="entry name" value="Inositol_P"/>
    <property type="match status" value="1"/>
</dbReference>
<dbReference type="InterPro" id="IPR000760">
    <property type="entry name" value="Inositol_monophosphatase-like"/>
</dbReference>
<dbReference type="PROSITE" id="PS00630">
    <property type="entry name" value="IMP_2"/>
    <property type="match status" value="1"/>
</dbReference>
<accession>H1DET7</accession>
<dbReference type="CDD" id="cd01639">
    <property type="entry name" value="IMPase"/>
    <property type="match status" value="1"/>
</dbReference>
<evidence type="ECO:0000256" key="7">
    <source>
        <dbReference type="PIRSR" id="PIRSR600760-2"/>
    </source>
</evidence>
<evidence type="ECO:0000256" key="6">
    <source>
        <dbReference type="ARBA" id="ARBA00022842"/>
    </source>
</evidence>
<proteinExistence type="inferred from homology"/>
<dbReference type="EC" id="3.1.3.25" evidence="8"/>
<dbReference type="PRINTS" id="PR00377">
    <property type="entry name" value="IMPHPHTASES"/>
</dbReference>
<feature type="binding site" evidence="7">
    <location>
        <position position="91"/>
    </location>
    <ligand>
        <name>Mg(2+)</name>
        <dbReference type="ChEBI" id="CHEBI:18420"/>
        <label>1</label>
        <note>catalytic</note>
    </ligand>
</feature>
<dbReference type="InterPro" id="IPR033942">
    <property type="entry name" value="IMPase"/>
</dbReference>
<dbReference type="RefSeq" id="WP_009135921.1">
    <property type="nucleotide sequence ID" value="NZ_JH594596.1"/>
</dbReference>
<feature type="binding site" evidence="7">
    <location>
        <position position="93"/>
    </location>
    <ligand>
        <name>Mg(2+)</name>
        <dbReference type="ChEBI" id="CHEBI:18420"/>
        <label>2</label>
    </ligand>
</feature>
<dbReference type="AlphaFoldDB" id="H1DET7"/>
<reference evidence="9 10" key="1">
    <citation type="submission" date="2012-01" db="EMBL/GenBank/DDBJ databases">
        <title>The Genome Sequence of Odoribacter laneus YIT 12061.</title>
        <authorList>
            <consortium name="The Broad Institute Genome Sequencing Platform"/>
            <person name="Earl A."/>
            <person name="Ward D."/>
            <person name="Feldgarden M."/>
            <person name="Gevers D."/>
            <person name="Morotomi M."/>
            <person name="Young S.K."/>
            <person name="Zeng Q."/>
            <person name="Gargeya S."/>
            <person name="Fitzgerald M."/>
            <person name="Haas B."/>
            <person name="Abouelleil A."/>
            <person name="Alvarado L."/>
            <person name="Arachchi H.M."/>
            <person name="Berlin A."/>
            <person name="Chapman S.B."/>
            <person name="Gearin G."/>
            <person name="Goldberg J."/>
            <person name="Griggs A."/>
            <person name="Gujja S."/>
            <person name="Hansen M."/>
            <person name="Heiman D."/>
            <person name="Howarth C."/>
            <person name="Larimer J."/>
            <person name="Lui A."/>
            <person name="MacDonald P.J.P."/>
            <person name="McCowen C."/>
            <person name="Montmayeur A."/>
            <person name="Murphy C."/>
            <person name="Neiman D."/>
            <person name="Pearson M."/>
            <person name="Priest M."/>
            <person name="Roberts A."/>
            <person name="Saif S."/>
            <person name="Shea T."/>
            <person name="Sisk P."/>
            <person name="Stolte C."/>
            <person name="Sykes S."/>
            <person name="Wortman J."/>
            <person name="Nusbaum C."/>
            <person name="Birren B."/>
        </authorList>
    </citation>
    <scope>NUCLEOTIDE SEQUENCE [LARGE SCALE GENOMIC DNA]</scope>
    <source>
        <strain evidence="9 10">YIT 12061</strain>
    </source>
</reference>
<feature type="binding site" evidence="7">
    <location>
        <position position="94"/>
    </location>
    <ligand>
        <name>Mg(2+)</name>
        <dbReference type="ChEBI" id="CHEBI:18420"/>
        <label>1</label>
        <note>catalytic</note>
    </ligand>
</feature>
<comment type="similarity">
    <text evidence="3 8">Belongs to the inositol monophosphatase superfamily.</text>
</comment>
<evidence type="ECO:0000313" key="10">
    <source>
        <dbReference type="Proteomes" id="UP000004892"/>
    </source>
</evidence>
<dbReference type="Gene3D" id="3.40.190.80">
    <property type="match status" value="1"/>
</dbReference>
<dbReference type="Gene3D" id="3.30.540.10">
    <property type="entry name" value="Fructose-1,6-Bisphosphatase, subunit A, domain 1"/>
    <property type="match status" value="1"/>
</dbReference>
<keyword evidence="5 8" id="KW-0378">Hydrolase</keyword>
<dbReference type="SUPFAM" id="SSF56655">
    <property type="entry name" value="Carbohydrate phosphatase"/>
    <property type="match status" value="1"/>
</dbReference>